<dbReference type="PROSITE" id="PS51064">
    <property type="entry name" value="IRS_PTB"/>
    <property type="match status" value="1"/>
</dbReference>
<dbReference type="GO" id="GO:0005737">
    <property type="term" value="C:cytoplasm"/>
    <property type="evidence" value="ECO:0007669"/>
    <property type="project" value="TreeGrafter"/>
</dbReference>
<dbReference type="Proteomes" id="UP001239994">
    <property type="component" value="Unassembled WGS sequence"/>
</dbReference>
<dbReference type="InterPro" id="IPR011993">
    <property type="entry name" value="PH-like_dom_sf"/>
</dbReference>
<dbReference type="PANTHER" id="PTHR21258:SF14">
    <property type="entry name" value="DOCKING PROTEIN 2"/>
    <property type="match status" value="1"/>
</dbReference>
<dbReference type="SMART" id="SM01244">
    <property type="entry name" value="IRS"/>
    <property type="match status" value="1"/>
</dbReference>
<dbReference type="AlphaFoldDB" id="A0AAD9E194"/>
<dbReference type="Gene3D" id="2.30.29.30">
    <property type="entry name" value="Pleckstrin-homology domain (PH domain)/Phosphotyrosine-binding domain (PTB)"/>
    <property type="match status" value="2"/>
</dbReference>
<accession>A0AAD9E194</accession>
<dbReference type="SMART" id="SM00310">
    <property type="entry name" value="PTBI"/>
    <property type="match status" value="1"/>
</dbReference>
<protein>
    <recommendedName>
        <fullName evidence="6">IRS-type PTB domain-containing protein</fullName>
    </recommendedName>
</protein>
<gene>
    <name evidence="4" type="ORF">P4O66_005515</name>
</gene>
<feature type="region of interest" description="Disordered" evidence="1">
    <location>
        <begin position="323"/>
        <end position="447"/>
    </location>
</feature>
<dbReference type="InterPro" id="IPR050996">
    <property type="entry name" value="Docking_Protein_DOK"/>
</dbReference>
<evidence type="ECO:0000313" key="5">
    <source>
        <dbReference type="Proteomes" id="UP001239994"/>
    </source>
</evidence>
<dbReference type="InterPro" id="IPR001849">
    <property type="entry name" value="PH_domain"/>
</dbReference>
<feature type="compositionally biased region" description="Basic and acidic residues" evidence="1">
    <location>
        <begin position="428"/>
        <end position="442"/>
    </location>
</feature>
<sequence length="548" mass="62584">MPRRQATFAVHLRGRLMPRRQAMFAVQLRGRLMPRRQDTLAVHLRGRLNAMTQATFAVHLRGRKETSYCSTMEDAIRKKGILHQYQQRFGKRWRKVWAVVLANSVHSVARLELFDYRRSSVQEGRAGKKADSKKVIPLRDCIQILERERQDCPKECTSFLMETTDRLYIFAVQREELQSWIQELCRLAFPLNQAESRLVRQDSDPLRDHLPVDMKENSLYETAACTQDFQVIAVNSEAAAQCNLHGNYILTPQRDCLVLKDPKTKQVILSWPYCFIRKFGQDMLSFSFEAGRRCESGEGCFEFTTSHSNRLFSSIEDAIKNLPNLQQPGTKHASTKKHQEKKDKPITQNSQERAATREYSTVHHVPLSAAESSEKSQLDSMFKSLSLGSSEPSPKSHAQRSRSDPPSQSGVQDSVYAMVSKPQPSIPAERKPNSQGLRDRGLWTDPVVLPDYPLPEETSGKTESTDGLTVCAATEDYSAEAIYAEPDDYDSRPAWQYMANYPVPEEFWHGDEAWDTGHMQEEFLMPAPSTSADEDVLTYDNVNIRKRL</sequence>
<reference evidence="4" key="1">
    <citation type="submission" date="2023-03" db="EMBL/GenBank/DDBJ databases">
        <title>Electrophorus voltai genome.</title>
        <authorList>
            <person name="Bian C."/>
        </authorList>
    </citation>
    <scope>NUCLEOTIDE SEQUENCE</scope>
    <source>
        <strain evidence="4">CB-2022</strain>
        <tissue evidence="4">Muscle</tissue>
    </source>
</reference>
<keyword evidence="5" id="KW-1185">Reference proteome</keyword>
<dbReference type="Pfam" id="PF00169">
    <property type="entry name" value="PH"/>
    <property type="match status" value="1"/>
</dbReference>
<feature type="domain" description="PH" evidence="2">
    <location>
        <begin position="75"/>
        <end position="189"/>
    </location>
</feature>
<dbReference type="SUPFAM" id="SSF50729">
    <property type="entry name" value="PH domain-like"/>
    <property type="match status" value="2"/>
</dbReference>
<dbReference type="PROSITE" id="PS50003">
    <property type="entry name" value="PH_DOMAIN"/>
    <property type="match status" value="1"/>
</dbReference>
<dbReference type="GO" id="GO:0007169">
    <property type="term" value="P:cell surface receptor protein tyrosine kinase signaling pathway"/>
    <property type="evidence" value="ECO:0007669"/>
    <property type="project" value="TreeGrafter"/>
</dbReference>
<evidence type="ECO:0000259" key="3">
    <source>
        <dbReference type="PROSITE" id="PS51064"/>
    </source>
</evidence>
<dbReference type="GO" id="GO:0007265">
    <property type="term" value="P:Ras protein signal transduction"/>
    <property type="evidence" value="ECO:0007669"/>
    <property type="project" value="TreeGrafter"/>
</dbReference>
<feature type="domain" description="IRS-type PTB" evidence="3">
    <location>
        <begin position="225"/>
        <end position="329"/>
    </location>
</feature>
<dbReference type="InterPro" id="IPR002404">
    <property type="entry name" value="IRS_PTB"/>
</dbReference>
<evidence type="ECO:0000313" key="4">
    <source>
        <dbReference type="EMBL" id="KAK1800569.1"/>
    </source>
</evidence>
<proteinExistence type="predicted"/>
<organism evidence="4 5">
    <name type="scientific">Electrophorus voltai</name>
    <dbReference type="NCBI Taxonomy" id="2609070"/>
    <lineage>
        <taxon>Eukaryota</taxon>
        <taxon>Metazoa</taxon>
        <taxon>Chordata</taxon>
        <taxon>Craniata</taxon>
        <taxon>Vertebrata</taxon>
        <taxon>Euteleostomi</taxon>
        <taxon>Actinopterygii</taxon>
        <taxon>Neopterygii</taxon>
        <taxon>Teleostei</taxon>
        <taxon>Ostariophysi</taxon>
        <taxon>Gymnotiformes</taxon>
        <taxon>Gymnotoidei</taxon>
        <taxon>Gymnotidae</taxon>
        <taxon>Electrophorus</taxon>
    </lineage>
</organism>
<evidence type="ECO:0000256" key="1">
    <source>
        <dbReference type="SAM" id="MobiDB-lite"/>
    </source>
</evidence>
<name>A0AAD9E194_9TELE</name>
<dbReference type="PANTHER" id="PTHR21258">
    <property type="entry name" value="DOCKING PROTEIN RELATED"/>
    <property type="match status" value="1"/>
</dbReference>
<evidence type="ECO:0008006" key="6">
    <source>
        <dbReference type="Google" id="ProtNLM"/>
    </source>
</evidence>
<dbReference type="EMBL" id="JAROKS010000010">
    <property type="protein sequence ID" value="KAK1800569.1"/>
    <property type="molecule type" value="Genomic_DNA"/>
</dbReference>
<dbReference type="SMART" id="SM00233">
    <property type="entry name" value="PH"/>
    <property type="match status" value="1"/>
</dbReference>
<dbReference type="Pfam" id="PF02174">
    <property type="entry name" value="IRS"/>
    <property type="match status" value="1"/>
</dbReference>
<dbReference type="GO" id="GO:0043410">
    <property type="term" value="P:positive regulation of MAPK cascade"/>
    <property type="evidence" value="ECO:0007669"/>
    <property type="project" value="TreeGrafter"/>
</dbReference>
<evidence type="ECO:0000259" key="2">
    <source>
        <dbReference type="PROSITE" id="PS50003"/>
    </source>
</evidence>
<comment type="caution">
    <text evidence="4">The sequence shown here is derived from an EMBL/GenBank/DDBJ whole genome shotgun (WGS) entry which is preliminary data.</text>
</comment>